<name>A0A9P5ZKX0_PLEER</name>
<evidence type="ECO:0000313" key="2">
    <source>
        <dbReference type="EMBL" id="KAF9489963.1"/>
    </source>
</evidence>
<proteinExistence type="predicted"/>
<evidence type="ECO:0000256" key="1">
    <source>
        <dbReference type="SAM" id="MobiDB-lite"/>
    </source>
</evidence>
<sequence>MALSIPEQVIQQGPSTFSKKDMEWIGLLSVDGVDNEVVVGDLSSGWEVHGGTVMTDVDKGKLVLEYWLQLSDMKSVLPFEWGKPDLLWALPVDLMPYIEDTVGQGSRTNSNSRNESNPDGEAPKKAKQATKVPSSAPLTPSGSSSRASKMTGKTPAEKSCTDPFAHHSLKVINGGGFAFKRVCSKSMRAIDTLLPFPLEVVQDVNDIFYHVILSTGKAQLWLWSGSVWSPVKAGETREINDRKYALTIFSGCNHPGWVTRETFH</sequence>
<feature type="region of interest" description="Disordered" evidence="1">
    <location>
        <begin position="101"/>
        <end position="159"/>
    </location>
</feature>
<feature type="compositionally biased region" description="Low complexity" evidence="1">
    <location>
        <begin position="133"/>
        <end position="145"/>
    </location>
</feature>
<protein>
    <submittedName>
        <fullName evidence="2">Uncharacterized protein</fullName>
    </submittedName>
</protein>
<keyword evidence="3" id="KW-1185">Reference proteome</keyword>
<gene>
    <name evidence="2" type="ORF">BDN71DRAFT_1435006</name>
</gene>
<dbReference type="Proteomes" id="UP000807025">
    <property type="component" value="Unassembled WGS sequence"/>
</dbReference>
<feature type="compositionally biased region" description="Low complexity" evidence="1">
    <location>
        <begin position="106"/>
        <end position="117"/>
    </location>
</feature>
<comment type="caution">
    <text evidence="2">The sequence shown here is derived from an EMBL/GenBank/DDBJ whole genome shotgun (WGS) entry which is preliminary data.</text>
</comment>
<dbReference type="AlphaFoldDB" id="A0A9P5ZKX0"/>
<evidence type="ECO:0000313" key="3">
    <source>
        <dbReference type="Proteomes" id="UP000807025"/>
    </source>
</evidence>
<accession>A0A9P5ZKX0</accession>
<reference evidence="2" key="1">
    <citation type="submission" date="2020-11" db="EMBL/GenBank/DDBJ databases">
        <authorList>
            <consortium name="DOE Joint Genome Institute"/>
            <person name="Ahrendt S."/>
            <person name="Riley R."/>
            <person name="Andreopoulos W."/>
            <person name="Labutti K."/>
            <person name="Pangilinan J."/>
            <person name="Ruiz-Duenas F.J."/>
            <person name="Barrasa J.M."/>
            <person name="Sanchez-Garcia M."/>
            <person name="Camarero S."/>
            <person name="Miyauchi S."/>
            <person name="Serrano A."/>
            <person name="Linde D."/>
            <person name="Babiker R."/>
            <person name="Drula E."/>
            <person name="Ayuso-Fernandez I."/>
            <person name="Pacheco R."/>
            <person name="Padilla G."/>
            <person name="Ferreira P."/>
            <person name="Barriuso J."/>
            <person name="Kellner H."/>
            <person name="Castanera R."/>
            <person name="Alfaro M."/>
            <person name="Ramirez L."/>
            <person name="Pisabarro A.G."/>
            <person name="Kuo A."/>
            <person name="Tritt A."/>
            <person name="Lipzen A."/>
            <person name="He G."/>
            <person name="Yan M."/>
            <person name="Ng V."/>
            <person name="Cullen D."/>
            <person name="Martin F."/>
            <person name="Rosso M.-N."/>
            <person name="Henrissat B."/>
            <person name="Hibbett D."/>
            <person name="Martinez A.T."/>
            <person name="Grigoriev I.V."/>
        </authorList>
    </citation>
    <scope>NUCLEOTIDE SEQUENCE</scope>
    <source>
        <strain evidence="2">ATCC 90797</strain>
    </source>
</reference>
<dbReference type="EMBL" id="MU154653">
    <property type="protein sequence ID" value="KAF9489963.1"/>
    <property type="molecule type" value="Genomic_DNA"/>
</dbReference>
<organism evidence="2 3">
    <name type="scientific">Pleurotus eryngii</name>
    <name type="common">Boletus of the steppes</name>
    <dbReference type="NCBI Taxonomy" id="5323"/>
    <lineage>
        <taxon>Eukaryota</taxon>
        <taxon>Fungi</taxon>
        <taxon>Dikarya</taxon>
        <taxon>Basidiomycota</taxon>
        <taxon>Agaricomycotina</taxon>
        <taxon>Agaricomycetes</taxon>
        <taxon>Agaricomycetidae</taxon>
        <taxon>Agaricales</taxon>
        <taxon>Pleurotineae</taxon>
        <taxon>Pleurotaceae</taxon>
        <taxon>Pleurotus</taxon>
    </lineage>
</organism>